<proteinExistence type="predicted"/>
<evidence type="ECO:0000313" key="2">
    <source>
        <dbReference type="EMBL" id="KAH7372684.1"/>
    </source>
</evidence>
<evidence type="ECO:0000313" key="3">
    <source>
        <dbReference type="Proteomes" id="UP000825935"/>
    </source>
</evidence>
<keyword evidence="3" id="KW-1185">Reference proteome</keyword>
<sequence length="97" mass="10954">MSESIRSIQLSTWPLLLVLHQNSLGKRRVWVSSLFSPGKTSTSALLDEEGERRLEVITITWLSAFCKLSISTSTVALVFKGRMRMAYLCPCENMTDE</sequence>
<comment type="caution">
    <text evidence="2">The sequence shown here is derived from an EMBL/GenBank/DDBJ whole genome shotgun (WGS) entry which is preliminary data.</text>
</comment>
<dbReference type="EMBL" id="CM035422">
    <property type="protein sequence ID" value="KAH7372684.1"/>
    <property type="molecule type" value="Genomic_DNA"/>
</dbReference>
<feature type="transmembrane region" description="Helical" evidence="1">
    <location>
        <begin position="56"/>
        <end position="79"/>
    </location>
</feature>
<keyword evidence="1" id="KW-1133">Transmembrane helix</keyword>
<gene>
    <name evidence="2" type="ORF">KP509_17G016400</name>
</gene>
<keyword evidence="1" id="KW-0812">Transmembrane</keyword>
<dbReference type="Proteomes" id="UP000825935">
    <property type="component" value="Chromosome 17"/>
</dbReference>
<name>A0A8T2SUR0_CERRI</name>
<protein>
    <submittedName>
        <fullName evidence="2">Uncharacterized protein</fullName>
    </submittedName>
</protein>
<evidence type="ECO:0000256" key="1">
    <source>
        <dbReference type="SAM" id="Phobius"/>
    </source>
</evidence>
<accession>A0A8T2SUR0</accession>
<organism evidence="2 3">
    <name type="scientific">Ceratopteris richardii</name>
    <name type="common">Triangle waterfern</name>
    <dbReference type="NCBI Taxonomy" id="49495"/>
    <lineage>
        <taxon>Eukaryota</taxon>
        <taxon>Viridiplantae</taxon>
        <taxon>Streptophyta</taxon>
        <taxon>Embryophyta</taxon>
        <taxon>Tracheophyta</taxon>
        <taxon>Polypodiopsida</taxon>
        <taxon>Polypodiidae</taxon>
        <taxon>Polypodiales</taxon>
        <taxon>Pteridineae</taxon>
        <taxon>Pteridaceae</taxon>
        <taxon>Parkerioideae</taxon>
        <taxon>Ceratopteris</taxon>
    </lineage>
</organism>
<dbReference type="AlphaFoldDB" id="A0A8T2SUR0"/>
<reference evidence="2" key="1">
    <citation type="submission" date="2021-08" db="EMBL/GenBank/DDBJ databases">
        <title>WGS assembly of Ceratopteris richardii.</title>
        <authorList>
            <person name="Marchant D.B."/>
            <person name="Chen G."/>
            <person name="Jenkins J."/>
            <person name="Shu S."/>
            <person name="Leebens-Mack J."/>
            <person name="Grimwood J."/>
            <person name="Schmutz J."/>
            <person name="Soltis P."/>
            <person name="Soltis D."/>
            <person name="Chen Z.-H."/>
        </authorList>
    </citation>
    <scope>NUCLEOTIDE SEQUENCE</scope>
    <source>
        <strain evidence="2">Whitten #5841</strain>
        <tissue evidence="2">Leaf</tissue>
    </source>
</reference>
<keyword evidence="1" id="KW-0472">Membrane</keyword>